<feature type="transmembrane region" description="Helical" evidence="1">
    <location>
        <begin position="151"/>
        <end position="173"/>
    </location>
</feature>
<dbReference type="AlphaFoldDB" id="A0A4U6QNQ5"/>
<accession>A0A4U6QNQ5</accession>
<keyword evidence="1" id="KW-0472">Membrane</keyword>
<feature type="transmembrane region" description="Helical" evidence="1">
    <location>
        <begin position="60"/>
        <end position="85"/>
    </location>
</feature>
<dbReference type="Proteomes" id="UP000306985">
    <property type="component" value="Unassembled WGS sequence"/>
</dbReference>
<keyword evidence="1" id="KW-0812">Transmembrane</keyword>
<keyword evidence="3" id="KW-1185">Reference proteome</keyword>
<evidence type="ECO:0008006" key="4">
    <source>
        <dbReference type="Google" id="ProtNLM"/>
    </source>
</evidence>
<reference evidence="2 3" key="1">
    <citation type="submission" date="2019-05" db="EMBL/GenBank/DDBJ databases">
        <title>Nakamurella sp. N5BH11, whole genome shotgun sequence.</title>
        <authorList>
            <person name="Tuo L."/>
        </authorList>
    </citation>
    <scope>NUCLEOTIDE SEQUENCE [LARGE SCALE GENOMIC DNA]</scope>
    <source>
        <strain evidence="2 3">N5BH11</strain>
    </source>
</reference>
<sequence length="309" mass="32968">MHRAAITGTVLTVGAFAGVLAILRHLASAALQGAPLEEVCPGWAGFCVENGMWWWERGQVLPGLTIALLALPTVTGCLVGAAVFARDQERGTDILLQTQGLSARRWWVARMLVIAAPVALLFAALGALARSTFDAAFESMSEPMRTPGFEITGPVLAGYFLLALGLTAAAGAWTHHTPAAITLGLVGAVAVVLAVGTWVRPHYQAPLTTTVPITAAETWSADRPMPPDWILDDVYVDPRGGLVTASQITCDGQTSADWQRCFSEQVVAQRLVYQPADRWLRFQLTELALTTVIGLGAAVLGFRRSRGAR</sequence>
<comment type="caution">
    <text evidence="2">The sequence shown here is derived from an EMBL/GenBank/DDBJ whole genome shotgun (WGS) entry which is preliminary data.</text>
</comment>
<protein>
    <recommendedName>
        <fullName evidence="4">ABC transporter permease</fullName>
    </recommendedName>
</protein>
<feature type="transmembrane region" description="Helical" evidence="1">
    <location>
        <begin position="106"/>
        <end position="131"/>
    </location>
</feature>
<proteinExistence type="predicted"/>
<gene>
    <name evidence="2" type="ORF">FDO65_09890</name>
</gene>
<evidence type="ECO:0000313" key="2">
    <source>
        <dbReference type="EMBL" id="TKV61828.1"/>
    </source>
</evidence>
<evidence type="ECO:0000256" key="1">
    <source>
        <dbReference type="SAM" id="Phobius"/>
    </source>
</evidence>
<name>A0A4U6QNQ5_9ACTN</name>
<organism evidence="2 3">
    <name type="scientific">Nakamurella flava</name>
    <dbReference type="NCBI Taxonomy" id="2576308"/>
    <lineage>
        <taxon>Bacteria</taxon>
        <taxon>Bacillati</taxon>
        <taxon>Actinomycetota</taxon>
        <taxon>Actinomycetes</taxon>
        <taxon>Nakamurellales</taxon>
        <taxon>Nakamurellaceae</taxon>
        <taxon>Nakamurella</taxon>
    </lineage>
</organism>
<dbReference type="EMBL" id="SZZH01000001">
    <property type="protein sequence ID" value="TKV61828.1"/>
    <property type="molecule type" value="Genomic_DNA"/>
</dbReference>
<dbReference type="OrthoDB" id="3579673at2"/>
<feature type="transmembrane region" description="Helical" evidence="1">
    <location>
        <begin position="282"/>
        <end position="302"/>
    </location>
</feature>
<keyword evidence="1" id="KW-1133">Transmembrane helix</keyword>
<feature type="transmembrane region" description="Helical" evidence="1">
    <location>
        <begin position="180"/>
        <end position="199"/>
    </location>
</feature>
<evidence type="ECO:0000313" key="3">
    <source>
        <dbReference type="Proteomes" id="UP000306985"/>
    </source>
</evidence>
<dbReference type="RefSeq" id="WP_137449133.1">
    <property type="nucleotide sequence ID" value="NZ_SZZH01000001.1"/>
</dbReference>